<keyword evidence="2" id="KW-1185">Reference proteome</keyword>
<organism evidence="1 2">
    <name type="scientific">Rhizobium altiplani</name>
    <dbReference type="NCBI Taxonomy" id="1864509"/>
    <lineage>
        <taxon>Bacteria</taxon>
        <taxon>Pseudomonadati</taxon>
        <taxon>Pseudomonadota</taxon>
        <taxon>Alphaproteobacteria</taxon>
        <taxon>Hyphomicrobiales</taxon>
        <taxon>Rhizobiaceae</taxon>
        <taxon>Rhizobium/Agrobacterium group</taxon>
        <taxon>Rhizobium</taxon>
    </lineage>
</organism>
<dbReference type="InterPro" id="IPR011013">
    <property type="entry name" value="Gal_mutarotase_sf_dom"/>
</dbReference>
<dbReference type="Pfam" id="PF14486">
    <property type="entry name" value="DUF4432"/>
    <property type="match status" value="2"/>
</dbReference>
<gene>
    <name evidence="1" type="ORF">AS026_14540</name>
</gene>
<dbReference type="InterPro" id="IPR027839">
    <property type="entry name" value="DUF4432"/>
</dbReference>
<dbReference type="InterPro" id="IPR014718">
    <property type="entry name" value="GH-type_carb-bd"/>
</dbReference>
<name>A0A109JCZ9_9HYPH</name>
<dbReference type="Gene3D" id="2.70.98.10">
    <property type="match status" value="1"/>
</dbReference>
<dbReference type="GO" id="GO:0003824">
    <property type="term" value="F:catalytic activity"/>
    <property type="evidence" value="ECO:0007669"/>
    <property type="project" value="InterPro"/>
</dbReference>
<protein>
    <recommendedName>
        <fullName evidence="3">DUF4432 domain-containing protein</fullName>
    </recommendedName>
</protein>
<evidence type="ECO:0000313" key="1">
    <source>
        <dbReference type="EMBL" id="KWV46623.1"/>
    </source>
</evidence>
<dbReference type="GO" id="GO:0005975">
    <property type="term" value="P:carbohydrate metabolic process"/>
    <property type="evidence" value="ECO:0007669"/>
    <property type="project" value="InterPro"/>
</dbReference>
<dbReference type="SUPFAM" id="SSF74650">
    <property type="entry name" value="Galactose mutarotase-like"/>
    <property type="match status" value="1"/>
</dbReference>
<dbReference type="EMBL" id="LNCD01000106">
    <property type="protein sequence ID" value="KWV46623.1"/>
    <property type="molecule type" value="Genomic_DNA"/>
</dbReference>
<proteinExistence type="predicted"/>
<dbReference type="AlphaFoldDB" id="A0A109JCZ9"/>
<accession>A0A109JCZ9</accession>
<dbReference type="RefSeq" id="WP_025659349.1">
    <property type="nucleotide sequence ID" value="NZ_LNCD01000106.1"/>
</dbReference>
<dbReference type="OrthoDB" id="9791280at2"/>
<dbReference type="GO" id="GO:0030246">
    <property type="term" value="F:carbohydrate binding"/>
    <property type="evidence" value="ECO:0007669"/>
    <property type="project" value="InterPro"/>
</dbReference>
<comment type="caution">
    <text evidence="1">The sequence shown here is derived from an EMBL/GenBank/DDBJ whole genome shotgun (WGS) entry which is preliminary data.</text>
</comment>
<sequence>MIEFAAATGPKLMLDETSQMDIGGCIVNGVDIAPKKAVPDDGDTRISHSVEGFLFTCGPDHIRHREPIPGRADGKVYPLHGSGPGHAARVLWTKFENGNAECRADIDIVTVEGLPARIERHWFVNGQTGEVSLKDKVVNTSDKVVPTFLMYHMNIGGKWFDAGTRLEGKMLEGDGFPWNFGEEPGGIFCVEAPPTDSGFAEVRLGPIAAIGGKVLRVRILAETLPHLQVWRNQKAPADVLGIEPVSHRWVSRSELEAAGEFIMLKPGESRNYALSFAFV</sequence>
<dbReference type="Proteomes" id="UP000068164">
    <property type="component" value="Unassembled WGS sequence"/>
</dbReference>
<evidence type="ECO:0000313" key="2">
    <source>
        <dbReference type="Proteomes" id="UP000068164"/>
    </source>
</evidence>
<evidence type="ECO:0008006" key="3">
    <source>
        <dbReference type="Google" id="ProtNLM"/>
    </source>
</evidence>
<reference evidence="1 2" key="1">
    <citation type="submission" date="2015-11" db="EMBL/GenBank/DDBJ databases">
        <title>Draft Genome Sequence of the Strain BR 10423 (Rhizobium sp.) isolated from nodules of Mimosa pudica.</title>
        <authorList>
            <person name="Barauna A.C."/>
            <person name="Zilli J.E."/>
            <person name="Simoes-Araujo J.L."/>
            <person name="Reis V.M."/>
            <person name="James E.K."/>
            <person name="Reis F.B.Jr."/>
            <person name="Rouws L.F."/>
            <person name="Passos S.R."/>
            <person name="Gois S.R."/>
        </authorList>
    </citation>
    <scope>NUCLEOTIDE SEQUENCE [LARGE SCALE GENOMIC DNA]</scope>
    <source>
        <strain evidence="1 2">BR10423</strain>
    </source>
</reference>